<gene>
    <name evidence="6" type="primary">PDR6</name>
    <name evidence="6" type="ORF">H2200_004194</name>
</gene>
<protein>
    <submittedName>
        <fullName evidence="6">Member of the karyopherin-beta</fullName>
    </submittedName>
</protein>
<dbReference type="PANTHER" id="PTHR12363:SF33">
    <property type="entry name" value="IMPORTIN-13"/>
    <property type="match status" value="1"/>
</dbReference>
<dbReference type="GO" id="GO:0005634">
    <property type="term" value="C:nucleus"/>
    <property type="evidence" value="ECO:0007669"/>
    <property type="project" value="UniProtKB-SubCell"/>
</dbReference>
<evidence type="ECO:0000256" key="2">
    <source>
        <dbReference type="ARBA" id="ARBA00007991"/>
    </source>
</evidence>
<evidence type="ECO:0000313" key="7">
    <source>
        <dbReference type="Proteomes" id="UP001172673"/>
    </source>
</evidence>
<keyword evidence="4" id="KW-0653">Protein transport</keyword>
<comment type="caution">
    <text evidence="6">The sequence shown here is derived from an EMBL/GenBank/DDBJ whole genome shotgun (WGS) entry which is preliminary data.</text>
</comment>
<dbReference type="InterPro" id="IPR011989">
    <property type="entry name" value="ARM-like"/>
</dbReference>
<dbReference type="InterPro" id="IPR057942">
    <property type="entry name" value="TPR_TNPO3_IPO13_3rd"/>
</dbReference>
<dbReference type="PANTHER" id="PTHR12363">
    <property type="entry name" value="TRANSPORTIN 3 AND IMPORTIN 13"/>
    <property type="match status" value="1"/>
</dbReference>
<name>A0AA38XFU1_9EURO</name>
<accession>A0AA38XFU1</accession>
<dbReference type="GO" id="GO:0005737">
    <property type="term" value="C:cytoplasm"/>
    <property type="evidence" value="ECO:0007669"/>
    <property type="project" value="TreeGrafter"/>
</dbReference>
<dbReference type="AlphaFoldDB" id="A0AA38XFU1"/>
<evidence type="ECO:0000256" key="3">
    <source>
        <dbReference type="ARBA" id="ARBA00022448"/>
    </source>
</evidence>
<dbReference type="InterPro" id="IPR051345">
    <property type="entry name" value="Importin_beta-like_NTR"/>
</dbReference>
<keyword evidence="3" id="KW-0813">Transport</keyword>
<dbReference type="SUPFAM" id="SSF48371">
    <property type="entry name" value="ARM repeat"/>
    <property type="match status" value="1"/>
</dbReference>
<comment type="similarity">
    <text evidence="2">Belongs to the importin beta family.</text>
</comment>
<reference evidence="6" key="1">
    <citation type="submission" date="2022-10" db="EMBL/GenBank/DDBJ databases">
        <title>Culturing micro-colonial fungi from biological soil crusts in the Mojave desert and describing Neophaeococcomyces mojavensis, and introducing the new genera and species Taxawa tesnikishii.</title>
        <authorList>
            <person name="Kurbessoian T."/>
            <person name="Stajich J.E."/>
        </authorList>
    </citation>
    <scope>NUCLEOTIDE SEQUENCE</scope>
    <source>
        <strain evidence="6">TK_41</strain>
    </source>
</reference>
<dbReference type="InterPro" id="IPR016024">
    <property type="entry name" value="ARM-type_fold"/>
</dbReference>
<keyword evidence="7" id="KW-1185">Reference proteome</keyword>
<organism evidence="6 7">
    <name type="scientific">Cladophialophora chaetospira</name>
    <dbReference type="NCBI Taxonomy" id="386627"/>
    <lineage>
        <taxon>Eukaryota</taxon>
        <taxon>Fungi</taxon>
        <taxon>Dikarya</taxon>
        <taxon>Ascomycota</taxon>
        <taxon>Pezizomycotina</taxon>
        <taxon>Eurotiomycetes</taxon>
        <taxon>Chaetothyriomycetidae</taxon>
        <taxon>Chaetothyriales</taxon>
        <taxon>Herpotrichiellaceae</taxon>
        <taxon>Cladophialophora</taxon>
    </lineage>
</organism>
<dbReference type="Gene3D" id="1.25.10.10">
    <property type="entry name" value="Leucine-rich Repeat Variant"/>
    <property type="match status" value="1"/>
</dbReference>
<dbReference type="Proteomes" id="UP001172673">
    <property type="component" value="Unassembled WGS sequence"/>
</dbReference>
<comment type="subcellular location">
    <subcellularLocation>
        <location evidence="1">Nucleus</location>
    </subcellularLocation>
</comment>
<evidence type="ECO:0000256" key="5">
    <source>
        <dbReference type="ARBA" id="ARBA00023242"/>
    </source>
</evidence>
<evidence type="ECO:0000256" key="4">
    <source>
        <dbReference type="ARBA" id="ARBA00022927"/>
    </source>
</evidence>
<dbReference type="GO" id="GO:0006606">
    <property type="term" value="P:protein import into nucleus"/>
    <property type="evidence" value="ECO:0007669"/>
    <property type="project" value="TreeGrafter"/>
</dbReference>
<dbReference type="EMBL" id="JAPDRK010000005">
    <property type="protein sequence ID" value="KAJ9612597.1"/>
    <property type="molecule type" value="Genomic_DNA"/>
</dbReference>
<sequence>MEHLIVQLYDPANQSSPDRINEVQAQIQRLQRERSAWQLGLDLLHHREATVRFYGALTLTIKINADWDLDGLGKDEQMRLYLLEALVSNYVRLIDQQESNFVLQKLGSTIITYFAKTDSGWTFPVRHVLACMLGRHYVSEDSSPDANQLLGASQAVSANQLKGVLMLVSLIAEDLSNQSTTGLDEGRLNARIGANCLDVLHVLKYCSDLFRADRFSNTQEETLEGSRQHRVGTTSIDNAAAVPLLQLVFKAVPYWVGVIKHADTKDTLQLEGLAIDCIASSGDCLESKQLTAAVLQMIISLEQSSPRLLRQGSPEFPSIVVGSEKAKELMTSLLQGDFSPDAIVYVDLLDAIMSRVDTTKPDYLHDHWYQELARIMGRLLRCEGVAVIEDPVCHIVLQRITEMAEGSTDWEELNDPGMAILRGLTADACDACLLKIRIPDGQMSSETQDWDADDRARFRDFRYDVHDFFQSALTVLGNELVEEVVKTVVGQEMPPDWGTFEAGVFCLVALFDALSADTDPYVALITAVLNSSSWEYLLQLTSSVPDRALQTAINFLAENVTHLQRRPDKLVPILNFLFSSLHLKASATAASRAIFKLCDSHRELLREGLPQFMGSLASIEKVGDAERHRIYGAVAALVQALPSEEAKVQPLTQLLLPISQELASLEGSNADHDEILKACTDIVQTLASIGKGMRSPADAPVDLEAPSTHVSNFWTTGPGATVQQKLLGVYHAALQNVQINIDNVIVDACCDFLRSGFTETHPSPFKFSDAIGLELMIDFINVDNPSIDNTMACATSYLAAVSSQSIQSSIGGILYAVVSNEQHILTQLQSTRQLPNSNFASASLEFLGRCFAKWGKLWFDMQDSQEAAAVAMELGLIVMADADTLPRRSAAAFFAAFADFTDPGTGIAGDAKVRMRNVLDAFGPRVLSLLLRLLGGECARSELESLSETLKKFIQKQPKLTKAIFREAIRAESGVMTEKALKATTIEQRNRFVAQIEVLRGARKTNEAVKDFWIACRGSGFGYIA</sequence>
<proteinExistence type="inferred from homology"/>
<dbReference type="Pfam" id="PF24140">
    <property type="entry name" value="TPR_TNPO3_IPO13_3rd"/>
    <property type="match status" value="1"/>
</dbReference>
<evidence type="ECO:0000256" key="1">
    <source>
        <dbReference type="ARBA" id="ARBA00004123"/>
    </source>
</evidence>
<keyword evidence="5" id="KW-0539">Nucleus</keyword>
<evidence type="ECO:0000313" key="6">
    <source>
        <dbReference type="EMBL" id="KAJ9612597.1"/>
    </source>
</evidence>